<name>A0ABT8R187_9BACT</name>
<dbReference type="Gene3D" id="1.10.8.80">
    <property type="entry name" value="Magnesium chelatase subunit I, C-Terminal domain"/>
    <property type="match status" value="1"/>
</dbReference>
<evidence type="ECO:0000259" key="1">
    <source>
        <dbReference type="SMART" id="SM00382"/>
    </source>
</evidence>
<evidence type="ECO:0000313" key="3">
    <source>
        <dbReference type="Proteomes" id="UP001168528"/>
    </source>
</evidence>
<accession>A0ABT8R187</accession>
<dbReference type="Gene3D" id="3.40.50.300">
    <property type="entry name" value="P-loop containing nucleotide triphosphate hydrolases"/>
    <property type="match status" value="1"/>
</dbReference>
<dbReference type="SMART" id="SM00382">
    <property type="entry name" value="AAA"/>
    <property type="match status" value="1"/>
</dbReference>
<dbReference type="Proteomes" id="UP001168528">
    <property type="component" value="Unassembled WGS sequence"/>
</dbReference>
<dbReference type="Pfam" id="PF07726">
    <property type="entry name" value="AAA_3"/>
    <property type="match status" value="1"/>
</dbReference>
<dbReference type="InterPro" id="IPR050764">
    <property type="entry name" value="CbbQ/NirQ/NorQ/GpvN"/>
</dbReference>
<proteinExistence type="predicted"/>
<dbReference type="InterPro" id="IPR003593">
    <property type="entry name" value="AAA+_ATPase"/>
</dbReference>
<dbReference type="PIRSF" id="PIRSF002849">
    <property type="entry name" value="AAA_ATPase_chaperone_MoxR_prd"/>
    <property type="match status" value="1"/>
</dbReference>
<dbReference type="InterPro" id="IPR027417">
    <property type="entry name" value="P-loop_NTPase"/>
</dbReference>
<dbReference type="SUPFAM" id="SSF52540">
    <property type="entry name" value="P-loop containing nucleoside triphosphate hydrolases"/>
    <property type="match status" value="1"/>
</dbReference>
<organism evidence="2 3">
    <name type="scientific">Rhodocytophaga aerolata</name>
    <dbReference type="NCBI Taxonomy" id="455078"/>
    <lineage>
        <taxon>Bacteria</taxon>
        <taxon>Pseudomonadati</taxon>
        <taxon>Bacteroidota</taxon>
        <taxon>Cytophagia</taxon>
        <taxon>Cytophagales</taxon>
        <taxon>Rhodocytophagaceae</taxon>
        <taxon>Rhodocytophaga</taxon>
    </lineage>
</organism>
<reference evidence="2" key="1">
    <citation type="submission" date="2023-07" db="EMBL/GenBank/DDBJ databases">
        <title>The genome sequence of Rhodocytophaga aerolata KACC 12507.</title>
        <authorList>
            <person name="Zhang X."/>
        </authorList>
    </citation>
    <scope>NUCLEOTIDE SEQUENCE</scope>
    <source>
        <strain evidence="2">KACC 12507</strain>
    </source>
</reference>
<dbReference type="RefSeq" id="WP_302036646.1">
    <property type="nucleotide sequence ID" value="NZ_JAUKPO010000002.1"/>
</dbReference>
<dbReference type="CDD" id="cd00009">
    <property type="entry name" value="AAA"/>
    <property type="match status" value="1"/>
</dbReference>
<feature type="domain" description="AAA+ ATPase" evidence="1">
    <location>
        <begin position="41"/>
        <end position="185"/>
    </location>
</feature>
<sequence length="332" mass="37089">MNPTHPIQELQQKLTLLKQEIAKAVIGQNETVDQLLIALLAGGHALLEGVPGLGKTLLIRSVAEALDLKFRRIQFTPDLMPSDIIGTAILQDDPSGQRQFRFIQGPLFANIILADEINRTPPKTQSALLEAMQEKSVTYTGETYKMEAPYFILATQNPLEQAGTFPLPEAQLDRFLLYIRMEYPEAADELEVLRQTTGSHQAKLQSVLSRQEVLDLQHWTREVSIHEDILLWINRLVRATRPGPESPEQIKEFVQWGAGTRAGQALVVCAKARALLAGRYAVTPEDIEVLAKPVLRHRILLNFKAEADGVQTDEVINTLLTKVKITISKVAR</sequence>
<keyword evidence="3" id="KW-1185">Reference proteome</keyword>
<dbReference type="EMBL" id="JAUKPO010000002">
    <property type="protein sequence ID" value="MDO1445848.1"/>
    <property type="molecule type" value="Genomic_DNA"/>
</dbReference>
<gene>
    <name evidence="2" type="ORF">Q0590_06275</name>
</gene>
<dbReference type="PANTHER" id="PTHR42759:SF1">
    <property type="entry name" value="MAGNESIUM-CHELATASE SUBUNIT CHLD"/>
    <property type="match status" value="1"/>
</dbReference>
<dbReference type="Pfam" id="PF17863">
    <property type="entry name" value="AAA_lid_2"/>
    <property type="match status" value="1"/>
</dbReference>
<protein>
    <submittedName>
        <fullName evidence="2">MoxR family ATPase</fullName>
    </submittedName>
</protein>
<dbReference type="PANTHER" id="PTHR42759">
    <property type="entry name" value="MOXR FAMILY PROTEIN"/>
    <property type="match status" value="1"/>
</dbReference>
<dbReference type="InterPro" id="IPR011703">
    <property type="entry name" value="ATPase_AAA-3"/>
</dbReference>
<evidence type="ECO:0000313" key="2">
    <source>
        <dbReference type="EMBL" id="MDO1445848.1"/>
    </source>
</evidence>
<comment type="caution">
    <text evidence="2">The sequence shown here is derived from an EMBL/GenBank/DDBJ whole genome shotgun (WGS) entry which is preliminary data.</text>
</comment>
<dbReference type="InterPro" id="IPR041628">
    <property type="entry name" value="ChlI/MoxR_AAA_lid"/>
</dbReference>